<evidence type="ECO:0000256" key="4">
    <source>
        <dbReference type="ARBA" id="ARBA00022475"/>
    </source>
</evidence>
<evidence type="ECO:0000256" key="7">
    <source>
        <dbReference type="ARBA" id="ARBA00022989"/>
    </source>
</evidence>
<dbReference type="InterPro" id="IPR034294">
    <property type="entry name" value="Aquaporin_transptr"/>
</dbReference>
<dbReference type="EMBL" id="KB097495">
    <property type="protein sequence ID" value="ESN96555.1"/>
    <property type="molecule type" value="Genomic_DNA"/>
</dbReference>
<keyword evidence="4" id="KW-1003">Cell membrane</keyword>
<reference evidence="12" key="3">
    <citation type="submission" date="2015-06" db="UniProtKB">
        <authorList>
            <consortium name="EnsemblMetazoa"/>
        </authorList>
    </citation>
    <scope>IDENTIFICATION</scope>
</reference>
<feature type="transmembrane region" description="Helical" evidence="10">
    <location>
        <begin position="88"/>
        <end position="110"/>
    </location>
</feature>
<evidence type="ECO:0000256" key="2">
    <source>
        <dbReference type="ARBA" id="ARBA00006175"/>
    </source>
</evidence>
<sequence length="260" mass="27375">MGSSESVYEVQTSGFWLSVAAEFVGTMLLVIFGCGSCAYEAIPLAIALSFGLSVSTVVWAIAHVSGGHINPAVTMGFLATRKMSFIKAFMYVVSQMSGAIIGAVILNSLYPESTFKGLCTPTPKTGTSAIVTFTVEFLVTFLLVFVVFATCDGQRKGFAGSGPLAIGLSVTVGHLMGMNLTGAGTNPARVFGPAVISGTFDRHWAYWIGPMAAGAVAGFIYDFLFAVNACTEKLKAFFTTADYNDADFKKVSCGINIPHS</sequence>
<name>T1FZA3_HELRO</name>
<dbReference type="InterPro" id="IPR000425">
    <property type="entry name" value="MIP"/>
</dbReference>
<gene>
    <name evidence="12" type="primary">20214151</name>
    <name evidence="11" type="ORF">HELRODRAFT_68110</name>
</gene>
<dbReference type="Gene3D" id="1.20.1080.10">
    <property type="entry name" value="Glycerol uptake facilitator protein"/>
    <property type="match status" value="1"/>
</dbReference>
<keyword evidence="5 9" id="KW-0812">Transmembrane</keyword>
<accession>T1FZA3</accession>
<evidence type="ECO:0000256" key="1">
    <source>
        <dbReference type="ARBA" id="ARBA00004651"/>
    </source>
</evidence>
<feature type="transmembrane region" description="Helical" evidence="10">
    <location>
        <begin position="163"/>
        <end position="184"/>
    </location>
</feature>
<evidence type="ECO:0000313" key="12">
    <source>
        <dbReference type="EnsemblMetazoa" id="HelroP68110"/>
    </source>
</evidence>
<evidence type="ECO:0000256" key="3">
    <source>
        <dbReference type="ARBA" id="ARBA00022448"/>
    </source>
</evidence>
<feature type="transmembrane region" description="Helical" evidence="10">
    <location>
        <begin position="204"/>
        <end position="227"/>
    </location>
</feature>
<dbReference type="AlphaFoldDB" id="T1FZA3"/>
<dbReference type="NCBIfam" id="TIGR00861">
    <property type="entry name" value="MIP"/>
    <property type="match status" value="1"/>
</dbReference>
<protein>
    <recommendedName>
        <fullName evidence="14">Aquaporin</fullName>
    </recommendedName>
</protein>
<dbReference type="PRINTS" id="PR00783">
    <property type="entry name" value="MINTRINSICP"/>
</dbReference>
<evidence type="ECO:0000256" key="6">
    <source>
        <dbReference type="ARBA" id="ARBA00022737"/>
    </source>
</evidence>
<reference evidence="11 13" key="2">
    <citation type="journal article" date="2013" name="Nature">
        <title>Insights into bilaterian evolution from three spiralian genomes.</title>
        <authorList>
            <person name="Simakov O."/>
            <person name="Marletaz F."/>
            <person name="Cho S.J."/>
            <person name="Edsinger-Gonzales E."/>
            <person name="Havlak P."/>
            <person name="Hellsten U."/>
            <person name="Kuo D.H."/>
            <person name="Larsson T."/>
            <person name="Lv J."/>
            <person name="Arendt D."/>
            <person name="Savage R."/>
            <person name="Osoegawa K."/>
            <person name="de Jong P."/>
            <person name="Grimwood J."/>
            <person name="Chapman J.A."/>
            <person name="Shapiro H."/>
            <person name="Aerts A."/>
            <person name="Otillar R.P."/>
            <person name="Terry A.Y."/>
            <person name="Boore J.L."/>
            <person name="Grigoriev I.V."/>
            <person name="Lindberg D.R."/>
            <person name="Seaver E.C."/>
            <person name="Weisblat D.A."/>
            <person name="Putnam N.H."/>
            <person name="Rokhsar D.S."/>
        </authorList>
    </citation>
    <scope>NUCLEOTIDE SEQUENCE</scope>
</reference>
<dbReference type="OMA" id="RAFLYWI"/>
<dbReference type="PANTHER" id="PTHR19139">
    <property type="entry name" value="AQUAPORIN TRANSPORTER"/>
    <property type="match status" value="1"/>
</dbReference>
<dbReference type="PROSITE" id="PS00221">
    <property type="entry name" value="MIP"/>
    <property type="match status" value="1"/>
</dbReference>
<comment type="subcellular location">
    <subcellularLocation>
        <location evidence="1">Cell membrane</location>
        <topology evidence="1">Multi-pass membrane protein</topology>
    </subcellularLocation>
</comment>
<dbReference type="STRING" id="6412.T1FZA3"/>
<evidence type="ECO:0000256" key="10">
    <source>
        <dbReference type="SAM" id="Phobius"/>
    </source>
</evidence>
<evidence type="ECO:0000256" key="8">
    <source>
        <dbReference type="ARBA" id="ARBA00023136"/>
    </source>
</evidence>
<dbReference type="InterPro" id="IPR022357">
    <property type="entry name" value="MIP_CS"/>
</dbReference>
<dbReference type="Proteomes" id="UP000015101">
    <property type="component" value="Unassembled WGS sequence"/>
</dbReference>
<dbReference type="GO" id="GO:0048878">
    <property type="term" value="P:chemical homeostasis"/>
    <property type="evidence" value="ECO:0007669"/>
    <property type="project" value="UniProtKB-ARBA"/>
</dbReference>
<evidence type="ECO:0000256" key="9">
    <source>
        <dbReference type="RuleBase" id="RU000477"/>
    </source>
</evidence>
<dbReference type="Pfam" id="PF00230">
    <property type="entry name" value="MIP"/>
    <property type="match status" value="1"/>
</dbReference>
<dbReference type="CTD" id="20214151"/>
<dbReference type="KEGG" id="hro:HELRODRAFT_68110"/>
<dbReference type="InParanoid" id="T1FZA3"/>
<evidence type="ECO:0000256" key="5">
    <source>
        <dbReference type="ARBA" id="ARBA00022692"/>
    </source>
</evidence>
<feature type="transmembrane region" description="Helical" evidence="10">
    <location>
        <begin position="44"/>
        <end position="67"/>
    </location>
</feature>
<dbReference type="EnsemblMetazoa" id="HelroT68110">
    <property type="protein sequence ID" value="HelroP68110"/>
    <property type="gene ID" value="HelroG68110"/>
</dbReference>
<dbReference type="RefSeq" id="XP_009025186.1">
    <property type="nucleotide sequence ID" value="XM_009026938.1"/>
</dbReference>
<evidence type="ECO:0008006" key="14">
    <source>
        <dbReference type="Google" id="ProtNLM"/>
    </source>
</evidence>
<dbReference type="GO" id="GO:0005886">
    <property type="term" value="C:plasma membrane"/>
    <property type="evidence" value="ECO:0000318"/>
    <property type="project" value="GO_Central"/>
</dbReference>
<dbReference type="FunFam" id="1.20.1080.10:FF:000009">
    <property type="entry name" value="aquaporin-4 isoform X1"/>
    <property type="match status" value="1"/>
</dbReference>
<comment type="similarity">
    <text evidence="2 9">Belongs to the MIP/aquaporin (TC 1.A.8) family.</text>
</comment>
<dbReference type="SUPFAM" id="SSF81338">
    <property type="entry name" value="Aquaporin-like"/>
    <property type="match status" value="1"/>
</dbReference>
<keyword evidence="13" id="KW-1185">Reference proteome</keyword>
<dbReference type="PANTHER" id="PTHR19139:SF199">
    <property type="entry name" value="MIP17260P"/>
    <property type="match status" value="1"/>
</dbReference>
<dbReference type="EMBL" id="AMQM01001409">
    <property type="status" value="NOT_ANNOTATED_CDS"/>
    <property type="molecule type" value="Genomic_DNA"/>
</dbReference>
<dbReference type="eggNOG" id="KOG0223">
    <property type="taxonomic scope" value="Eukaryota"/>
</dbReference>
<keyword evidence="8 10" id="KW-0472">Membrane</keyword>
<feature type="transmembrane region" description="Helical" evidence="10">
    <location>
        <begin position="12"/>
        <end position="32"/>
    </location>
</feature>
<reference evidence="13" key="1">
    <citation type="submission" date="2012-12" db="EMBL/GenBank/DDBJ databases">
        <authorList>
            <person name="Hellsten U."/>
            <person name="Grimwood J."/>
            <person name="Chapman J.A."/>
            <person name="Shapiro H."/>
            <person name="Aerts A."/>
            <person name="Otillar R.P."/>
            <person name="Terry A.Y."/>
            <person name="Boore J.L."/>
            <person name="Simakov O."/>
            <person name="Marletaz F."/>
            <person name="Cho S.-J."/>
            <person name="Edsinger-Gonzales E."/>
            <person name="Havlak P."/>
            <person name="Kuo D.-H."/>
            <person name="Larsson T."/>
            <person name="Lv J."/>
            <person name="Arendt D."/>
            <person name="Savage R."/>
            <person name="Osoegawa K."/>
            <person name="de Jong P."/>
            <person name="Lindberg D.R."/>
            <person name="Seaver E.C."/>
            <person name="Weisblat D.A."/>
            <person name="Putnam N.H."/>
            <person name="Grigoriev I.V."/>
            <person name="Rokhsar D.S."/>
        </authorList>
    </citation>
    <scope>NUCLEOTIDE SEQUENCE</scope>
</reference>
<dbReference type="OrthoDB" id="3222at2759"/>
<evidence type="ECO:0000313" key="11">
    <source>
        <dbReference type="EMBL" id="ESN96555.1"/>
    </source>
</evidence>
<keyword evidence="6" id="KW-0677">Repeat</keyword>
<dbReference type="InterPro" id="IPR023271">
    <property type="entry name" value="Aquaporin-like"/>
</dbReference>
<proteinExistence type="inferred from homology"/>
<keyword evidence="7 10" id="KW-1133">Transmembrane helix</keyword>
<dbReference type="GeneID" id="20214151"/>
<organism evidence="12 13">
    <name type="scientific">Helobdella robusta</name>
    <name type="common">Californian leech</name>
    <dbReference type="NCBI Taxonomy" id="6412"/>
    <lineage>
        <taxon>Eukaryota</taxon>
        <taxon>Metazoa</taxon>
        <taxon>Spiralia</taxon>
        <taxon>Lophotrochozoa</taxon>
        <taxon>Annelida</taxon>
        <taxon>Clitellata</taxon>
        <taxon>Hirudinea</taxon>
        <taxon>Rhynchobdellida</taxon>
        <taxon>Glossiphoniidae</taxon>
        <taxon>Helobdella</taxon>
    </lineage>
</organism>
<keyword evidence="3 9" id="KW-0813">Transport</keyword>
<dbReference type="GO" id="GO:0015250">
    <property type="term" value="F:water channel activity"/>
    <property type="evidence" value="ECO:0000318"/>
    <property type="project" value="GO_Central"/>
</dbReference>
<dbReference type="HOGENOM" id="CLU_020019_3_3_1"/>
<dbReference type="GO" id="GO:0006833">
    <property type="term" value="P:water transport"/>
    <property type="evidence" value="ECO:0000318"/>
    <property type="project" value="GO_Central"/>
</dbReference>
<feature type="transmembrane region" description="Helical" evidence="10">
    <location>
        <begin position="130"/>
        <end position="151"/>
    </location>
</feature>
<evidence type="ECO:0000313" key="13">
    <source>
        <dbReference type="Proteomes" id="UP000015101"/>
    </source>
</evidence>
<dbReference type="CDD" id="cd00333">
    <property type="entry name" value="MIP"/>
    <property type="match status" value="1"/>
</dbReference>